<dbReference type="Pfam" id="PF14923">
    <property type="entry name" value="CCDC142"/>
    <property type="match status" value="1"/>
</dbReference>
<protein>
    <recommendedName>
        <fullName evidence="1">Coiled-coil protein 142 C-terminal domain-containing protein</fullName>
    </recommendedName>
</protein>
<sequence>MGSSFAECCAQLGSLAQLNLDLHLQLSELLETSYDVIADDVCNASKAETFLWPDIFSKWNNVNTLFKDLLEACKSSQIMLSSTFSVPHSHVKLFKLGSLWRSAVTGFNASMFLLESFLVSIFKHASLQWAKDFSNLPLFEHLLASITLYNEASTFVQTSPSKFHFQPIISSGRSDSMSCSVSKWDSRESRLRNLQINGVCGRPSQIPMNLVRLLNIIAAKRAQGAVLAMTWSLSPFMQCETTTDLDSFGLLVKECDGMVTDTALLDQTNEVVQFQPLKEFMEEERASLGTFIEDVARVDGGFVLQKGSNGRSKVGRFKLFSMWLHHAQTMWKLVSASVGDILLFDTRWATYHLPLVTKPQNFAEHLQKVLLEVHARVQSFILDEVDDDLNRAADNARQKSLLAALYDLTETVYTFSVSKKLDELYLDAQLLLHQNATEMDASGIHHVIAGEKGIHFFNPFVFAKKIEEETMPQTYTLLQTLTAVGEVYSWAVEIHLWDSLTSWSIVKYLDISQHSLPMISDKLMHLNPLEKLDDKTLPADCVSGKIWAFWLRTTELRFKAVIEELRDTKEFSFAMFVKSCGRICFSATEELMPKGNAWKKQHRAPRGASTYVPPLVVAVLQPVIDALRNLSDASQSLIGQEIVKALCHSMLEVILKNELKFNFFGAMQLQQDFVCIRTWIHSYRVLSEVAKEEITANDVFLECEGVTRLLMRQRDWFSAVGRNQVGPARRGSTACAGNIPPEMYVIHQHLWLGLRLLITFCQVYAHTLRRRREKMNVTQVKHLKEVAQAYEYVVDDVLSKCTPMLVDENIDPNLMKDLKQIWVRKIRESGAVPYYGLTPEKVAIQIKIAREDGTARPTIPILVPVYAKEKSPQQLRDEIAALGDVIRRDNIPDNRAKVLIEDRIDEVFPQLDGHYDSSSDSDSDPDAPAAKRNKLSPAFLPVRRRRSSRLLLLSLRLLLLVLHLGPLGYRGELSLLLDRQHLDTMFEADTVCVCQYTSVEEKKKTHDWHLRFCAP</sequence>
<dbReference type="OrthoDB" id="6275927at2759"/>
<organism evidence="2">
    <name type="scientific">Notodromas monacha</name>
    <dbReference type="NCBI Taxonomy" id="399045"/>
    <lineage>
        <taxon>Eukaryota</taxon>
        <taxon>Metazoa</taxon>
        <taxon>Ecdysozoa</taxon>
        <taxon>Arthropoda</taxon>
        <taxon>Crustacea</taxon>
        <taxon>Oligostraca</taxon>
        <taxon>Ostracoda</taxon>
        <taxon>Podocopa</taxon>
        <taxon>Podocopida</taxon>
        <taxon>Cypridocopina</taxon>
        <taxon>Cypridoidea</taxon>
        <taxon>Cyprididae</taxon>
        <taxon>Notodromas</taxon>
    </lineage>
</organism>
<dbReference type="SUPFAM" id="SSF47396">
    <property type="entry name" value="Transcription factor IIA (TFIIA), alpha-helical domain"/>
    <property type="match status" value="1"/>
</dbReference>
<name>A0A7R9GD83_9CRUS</name>
<dbReference type="InterPro" id="IPR055350">
    <property type="entry name" value="CCDC142_C"/>
</dbReference>
<evidence type="ECO:0000313" key="3">
    <source>
        <dbReference type="Proteomes" id="UP000678499"/>
    </source>
</evidence>
<dbReference type="PANTHER" id="PTHR21436:SF2">
    <property type="entry name" value="COILED-COIL DOMAIN-CONTAINING PROTEIN 142"/>
    <property type="match status" value="1"/>
</dbReference>
<dbReference type="Gene3D" id="1.10.287.100">
    <property type="match status" value="1"/>
</dbReference>
<evidence type="ECO:0000259" key="1">
    <source>
        <dbReference type="Pfam" id="PF14923"/>
    </source>
</evidence>
<dbReference type="AlphaFoldDB" id="A0A7R9GD83"/>
<reference evidence="2" key="1">
    <citation type="submission" date="2020-11" db="EMBL/GenBank/DDBJ databases">
        <authorList>
            <person name="Tran Van P."/>
        </authorList>
    </citation>
    <scope>NUCLEOTIDE SEQUENCE</scope>
</reference>
<proteinExistence type="predicted"/>
<evidence type="ECO:0000313" key="2">
    <source>
        <dbReference type="EMBL" id="CAD7276502.1"/>
    </source>
</evidence>
<keyword evidence="3" id="KW-1185">Reference proteome</keyword>
<dbReference type="Proteomes" id="UP000678499">
    <property type="component" value="Unassembled WGS sequence"/>
</dbReference>
<accession>A0A7R9GD83</accession>
<gene>
    <name evidence="2" type="ORF">NMOB1V02_LOCUS4263</name>
</gene>
<dbReference type="InterPro" id="IPR026700">
    <property type="entry name" value="CCDC142"/>
</dbReference>
<feature type="domain" description="Coiled-coil protein 142 C-terminal" evidence="1">
    <location>
        <begin position="469"/>
        <end position="713"/>
    </location>
</feature>
<dbReference type="EMBL" id="CAJPEX010000640">
    <property type="protein sequence ID" value="CAG0916654.1"/>
    <property type="molecule type" value="Genomic_DNA"/>
</dbReference>
<dbReference type="PANTHER" id="PTHR21436">
    <property type="entry name" value="COILED-COIL DOMAIN-CONTAINING PROTEIN 142"/>
    <property type="match status" value="1"/>
</dbReference>
<dbReference type="EMBL" id="OA882677">
    <property type="protein sequence ID" value="CAD7276502.1"/>
    <property type="molecule type" value="Genomic_DNA"/>
</dbReference>